<accession>G2WYE2</accession>
<evidence type="ECO:0000313" key="3">
    <source>
        <dbReference type="Proteomes" id="UP000001611"/>
    </source>
</evidence>
<evidence type="ECO:0000313" key="2">
    <source>
        <dbReference type="EMBL" id="EGY21100.1"/>
    </source>
</evidence>
<sequence length="171" mass="18350">MKVPLPSNLRIAKQVASHPAAKSFATKVHKKMPAGTPSESAKAQADASAGGPSFESIGIKNTDIVQKSGVSLDSHQKVLVGSVLDIKLSNSYTVKGIKSEQTMDSVVRIDVGPDGKITRVDDRWNDNMPEGAVAQTLRKLNAVSVPRFVTVPKTEEEDAKLKSERESQQSV</sequence>
<dbReference type="eggNOG" id="ENOG502S8KX">
    <property type="taxonomic scope" value="Eukaryota"/>
</dbReference>
<dbReference type="RefSeq" id="XP_009651572.1">
    <property type="nucleotide sequence ID" value="XM_009653277.1"/>
</dbReference>
<dbReference type="OrthoDB" id="2400485at2759"/>
<dbReference type="KEGG" id="vda:VDAG_02624"/>
<evidence type="ECO:0000256" key="1">
    <source>
        <dbReference type="SAM" id="MobiDB-lite"/>
    </source>
</evidence>
<dbReference type="AlphaFoldDB" id="G2WYE2"/>
<protein>
    <submittedName>
        <fullName evidence="2">Uncharacterized protein</fullName>
    </submittedName>
</protein>
<dbReference type="HOGENOM" id="CLU_092849_2_0_1"/>
<organism evidence="2 3">
    <name type="scientific">Verticillium dahliae (strain VdLs.17 / ATCC MYA-4575 / FGSC 10137)</name>
    <name type="common">Verticillium wilt</name>
    <dbReference type="NCBI Taxonomy" id="498257"/>
    <lineage>
        <taxon>Eukaryota</taxon>
        <taxon>Fungi</taxon>
        <taxon>Dikarya</taxon>
        <taxon>Ascomycota</taxon>
        <taxon>Pezizomycotina</taxon>
        <taxon>Sordariomycetes</taxon>
        <taxon>Hypocreomycetidae</taxon>
        <taxon>Glomerellales</taxon>
        <taxon>Plectosphaerellaceae</taxon>
        <taxon>Verticillium</taxon>
    </lineage>
</organism>
<name>G2WYE2_VERDV</name>
<reference evidence="2 3" key="1">
    <citation type="submission" date="2008-03" db="EMBL/GenBank/DDBJ databases">
        <title>The Genome Sequence of Verticillium dahliae VdLs.17.</title>
        <authorList>
            <consortium name="The Broad Institute Genome Sequencing Platform"/>
            <person name="Ma L.-J.J."/>
            <person name="Klosterman S.J."/>
            <person name="Subbarao K."/>
            <person name="Dobinson K."/>
            <person name="Veronese P."/>
            <person name="Kang S."/>
            <person name="Gold S.E."/>
            <person name="Young S."/>
            <person name="Jaffe D."/>
            <person name="Gnerre S."/>
            <person name="Berlin A."/>
            <person name="Heiman D."/>
            <person name="Hepburn T."/>
            <person name="Sykes S."/>
            <person name="Alvarado L."/>
            <person name="Kodira C.D."/>
            <person name="Lander E."/>
            <person name="Galagan J."/>
            <person name="Nusbaum C."/>
            <person name="Birren B."/>
        </authorList>
    </citation>
    <scope>NUCLEOTIDE SEQUENCE [LARGE SCALE GENOMIC DNA]</scope>
    <source>
        <strain evidence="3">VdLs.17 / ATCC MYA-4575 / FGSC 10137</strain>
    </source>
</reference>
<dbReference type="Proteomes" id="UP000001611">
    <property type="component" value="Chromosome 3"/>
</dbReference>
<feature type="region of interest" description="Disordered" evidence="1">
    <location>
        <begin position="16"/>
        <end position="54"/>
    </location>
</feature>
<proteinExistence type="predicted"/>
<dbReference type="InParanoid" id="G2WYE2"/>
<gene>
    <name evidence="2" type="ORF">VDAG_02624</name>
</gene>
<keyword evidence="3" id="KW-1185">Reference proteome</keyword>
<dbReference type="GeneID" id="20704087"/>
<dbReference type="EMBL" id="DS572698">
    <property type="protein sequence ID" value="EGY21100.1"/>
    <property type="molecule type" value="Genomic_DNA"/>
</dbReference>